<reference evidence="1 2" key="1">
    <citation type="journal article" date="2019" name="Sci. Rep.">
        <title>Nanopore sequencing improves the draft genome of the human pathogenic amoeba Naegleria fowleri.</title>
        <authorList>
            <person name="Liechti N."/>
            <person name="Schurch N."/>
            <person name="Bruggmann R."/>
            <person name="Wittwer M."/>
        </authorList>
    </citation>
    <scope>NUCLEOTIDE SEQUENCE [LARGE SCALE GENOMIC DNA]</scope>
    <source>
        <strain evidence="1 2">ATCC 30894</strain>
    </source>
</reference>
<dbReference type="VEuPathDB" id="AmoebaDB:NfTy_076170"/>
<dbReference type="OrthoDB" id="10259549at2759"/>
<protein>
    <submittedName>
        <fullName evidence="1">Uncharacterized protein</fullName>
    </submittedName>
</protein>
<organism evidence="1 2">
    <name type="scientific">Naegleria fowleri</name>
    <name type="common">Brain eating amoeba</name>
    <dbReference type="NCBI Taxonomy" id="5763"/>
    <lineage>
        <taxon>Eukaryota</taxon>
        <taxon>Discoba</taxon>
        <taxon>Heterolobosea</taxon>
        <taxon>Tetramitia</taxon>
        <taxon>Eutetramitia</taxon>
        <taxon>Vahlkampfiidae</taxon>
        <taxon>Naegleria</taxon>
    </lineage>
</organism>
<sequence>MKKLLQAPKSFFLNSTSSRVCNGQSITQFNESLVPSSSLLSRLKSSVSVQRNFHSDQICNAPTIKPINENEFYKFSRDFAIASAKASQQIDSIFRVPNKQNDAKKENAIRSYSQMMLGLYLFHWLSTGGDKLKEPSMAKAISMLDQVSQLQSGTEQNIREREEMAREFANAFSSNDAEIERLKKQSVDERQNILRAGSLLVAYPFLKGQFTRDFIQEANNANNPQIIQASDFELKINPQNIGESFKEATEKVKKLSEFFMNDTFKKAQQASSATDSLLQENNRDAIYHYNYLLLTILYQKHILAQMTKLKKKDLASMNSDDITAFIEGASAAEYAIAIAGNPYDKLLMAAVSNLHIHAV</sequence>
<comment type="caution">
    <text evidence="1">The sequence shown here is derived from an EMBL/GenBank/DDBJ whole genome shotgun (WGS) entry which is preliminary data.</text>
</comment>
<dbReference type="EMBL" id="VFQX01000053">
    <property type="protein sequence ID" value="KAF0974301.1"/>
    <property type="molecule type" value="Genomic_DNA"/>
</dbReference>
<dbReference type="OMA" id="AIYHYNY"/>
<gene>
    <name evidence="1" type="ORF">FDP41_006911</name>
</gene>
<evidence type="ECO:0000313" key="1">
    <source>
        <dbReference type="EMBL" id="KAF0974301.1"/>
    </source>
</evidence>
<evidence type="ECO:0000313" key="2">
    <source>
        <dbReference type="Proteomes" id="UP000444721"/>
    </source>
</evidence>
<dbReference type="Proteomes" id="UP000444721">
    <property type="component" value="Unassembled WGS sequence"/>
</dbReference>
<accession>A0A6A5BIN2</accession>
<dbReference type="VEuPathDB" id="AmoebaDB:FDP41_006911"/>
<keyword evidence="2" id="KW-1185">Reference proteome</keyword>
<dbReference type="AlphaFoldDB" id="A0A6A5BIN2"/>
<dbReference type="VEuPathDB" id="AmoebaDB:NF0124200"/>
<dbReference type="RefSeq" id="XP_044559014.1">
    <property type="nucleotide sequence ID" value="XM_044710598.1"/>
</dbReference>
<name>A0A6A5BIN2_NAEFO</name>
<dbReference type="GeneID" id="68114129"/>
<proteinExistence type="predicted"/>